<keyword evidence="2" id="KW-1185">Reference proteome</keyword>
<reference evidence="1" key="1">
    <citation type="submission" date="2021-02" db="EMBL/GenBank/DDBJ databases">
        <authorList>
            <consortium name="DOE Joint Genome Institute"/>
            <person name="Ahrendt S."/>
            <person name="Looney B.P."/>
            <person name="Miyauchi S."/>
            <person name="Morin E."/>
            <person name="Drula E."/>
            <person name="Courty P.E."/>
            <person name="Chicoki N."/>
            <person name="Fauchery L."/>
            <person name="Kohler A."/>
            <person name="Kuo A."/>
            <person name="Labutti K."/>
            <person name="Pangilinan J."/>
            <person name="Lipzen A."/>
            <person name="Riley R."/>
            <person name="Andreopoulos W."/>
            <person name="He G."/>
            <person name="Johnson J."/>
            <person name="Barry K.W."/>
            <person name="Grigoriev I.V."/>
            <person name="Nagy L."/>
            <person name="Hibbett D."/>
            <person name="Henrissat B."/>
            <person name="Matheny P.B."/>
            <person name="Labbe J."/>
            <person name="Martin F."/>
        </authorList>
    </citation>
    <scope>NUCLEOTIDE SEQUENCE</scope>
    <source>
        <strain evidence="1">FP105234-sp</strain>
    </source>
</reference>
<protein>
    <submittedName>
        <fullName evidence="1">PEBP-like protein</fullName>
    </submittedName>
</protein>
<proteinExistence type="predicted"/>
<name>A0ACB8RIQ5_9AGAM</name>
<evidence type="ECO:0000313" key="2">
    <source>
        <dbReference type="Proteomes" id="UP000814033"/>
    </source>
</evidence>
<evidence type="ECO:0000313" key="1">
    <source>
        <dbReference type="EMBL" id="KAI0044081.1"/>
    </source>
</evidence>
<accession>A0ACB8RIQ5</accession>
<gene>
    <name evidence="1" type="ORF">FA95DRAFT_1497671</name>
</gene>
<dbReference type="EMBL" id="MU275995">
    <property type="protein sequence ID" value="KAI0044081.1"/>
    <property type="molecule type" value="Genomic_DNA"/>
</dbReference>
<dbReference type="Proteomes" id="UP000814033">
    <property type="component" value="Unassembled WGS sequence"/>
</dbReference>
<comment type="caution">
    <text evidence="1">The sequence shown here is derived from an EMBL/GenBank/DDBJ whole genome shotgun (WGS) entry which is preliminary data.</text>
</comment>
<organism evidence="1 2">
    <name type="scientific">Auriscalpium vulgare</name>
    <dbReference type="NCBI Taxonomy" id="40419"/>
    <lineage>
        <taxon>Eukaryota</taxon>
        <taxon>Fungi</taxon>
        <taxon>Dikarya</taxon>
        <taxon>Basidiomycota</taxon>
        <taxon>Agaricomycotina</taxon>
        <taxon>Agaricomycetes</taxon>
        <taxon>Russulales</taxon>
        <taxon>Auriscalpiaceae</taxon>
        <taxon>Auriscalpium</taxon>
    </lineage>
</organism>
<sequence>MLSLRRLPRLQPGSLSRANATVAPAASADAPAAASPPPPKPEAANAAPETPSASPEKASARGRRRWPTHRPSITIERPREWRRPVAPGVIPAYDEALRLLQWDSHAVQTEANELRERLDKENVAEDEATALREKLDVLDVMSKVNLPDVRWKAANGMADMNQTVYRHLVEQRWREEGSLSLLMERIHQMKVIPDVVPDLHPSLDLRLNFPEPPPEDPFKRSRIKRKYLPVEPGVYLLNEQTRRPPRIYTTVFHTEPRLYTLLMIDADVPDVENGSFTTFLHWLHPNITLSANTPFPLPAPNTYTPYIPPHPARGTPYHRYVLLLLPHASPNAVISPGPIERQGFDVRKFVEEHNLQLGTFKEGGGGGAHMWRAVWDEESSRIWRDVLKQPEPKFGFEPKHNPYAEFKGRKKYI</sequence>
<reference evidence="1" key="2">
    <citation type="journal article" date="2022" name="New Phytol.">
        <title>Evolutionary transition to the ectomycorrhizal habit in the genomes of a hyperdiverse lineage of mushroom-forming fungi.</title>
        <authorList>
            <person name="Looney B."/>
            <person name="Miyauchi S."/>
            <person name="Morin E."/>
            <person name="Drula E."/>
            <person name="Courty P.E."/>
            <person name="Kohler A."/>
            <person name="Kuo A."/>
            <person name="LaButti K."/>
            <person name="Pangilinan J."/>
            <person name="Lipzen A."/>
            <person name="Riley R."/>
            <person name="Andreopoulos W."/>
            <person name="He G."/>
            <person name="Johnson J."/>
            <person name="Nolan M."/>
            <person name="Tritt A."/>
            <person name="Barry K.W."/>
            <person name="Grigoriev I.V."/>
            <person name="Nagy L.G."/>
            <person name="Hibbett D."/>
            <person name="Henrissat B."/>
            <person name="Matheny P.B."/>
            <person name="Labbe J."/>
            <person name="Martin F.M."/>
        </authorList>
    </citation>
    <scope>NUCLEOTIDE SEQUENCE</scope>
    <source>
        <strain evidence="1">FP105234-sp</strain>
    </source>
</reference>